<dbReference type="InterPro" id="IPR036097">
    <property type="entry name" value="HisK_dim/P_sf"/>
</dbReference>
<evidence type="ECO:0000256" key="5">
    <source>
        <dbReference type="ARBA" id="ARBA00022553"/>
    </source>
</evidence>
<dbReference type="Pfam" id="PF01627">
    <property type="entry name" value="Hpt"/>
    <property type="match status" value="1"/>
</dbReference>
<dbReference type="SUPFAM" id="SSF55874">
    <property type="entry name" value="ATPase domain of HSP90 chaperone/DNA topoisomerase II/histidine kinase"/>
    <property type="match status" value="1"/>
</dbReference>
<evidence type="ECO:0000313" key="17">
    <source>
        <dbReference type="EMBL" id="MBI5170878.1"/>
    </source>
</evidence>
<dbReference type="SMART" id="SM00260">
    <property type="entry name" value="CheW"/>
    <property type="match status" value="1"/>
</dbReference>
<evidence type="ECO:0000256" key="13">
    <source>
        <dbReference type="SAM" id="MobiDB-lite"/>
    </source>
</evidence>
<dbReference type="InterPro" id="IPR036061">
    <property type="entry name" value="CheW-like_dom_sf"/>
</dbReference>
<dbReference type="PROSITE" id="PS50851">
    <property type="entry name" value="CHEW"/>
    <property type="match status" value="1"/>
</dbReference>
<dbReference type="SMART" id="SM00073">
    <property type="entry name" value="HPT"/>
    <property type="match status" value="1"/>
</dbReference>
<dbReference type="Gene3D" id="3.30.565.10">
    <property type="entry name" value="Histidine kinase-like ATPase, C-terminal domain"/>
    <property type="match status" value="1"/>
</dbReference>
<dbReference type="Gene3D" id="2.30.30.40">
    <property type="entry name" value="SH3 Domains"/>
    <property type="match status" value="1"/>
</dbReference>
<evidence type="ECO:0000256" key="1">
    <source>
        <dbReference type="ARBA" id="ARBA00000085"/>
    </source>
</evidence>
<dbReference type="InterPro" id="IPR036890">
    <property type="entry name" value="HATPase_C_sf"/>
</dbReference>
<comment type="caution">
    <text evidence="17">The sequence shown here is derived from an EMBL/GenBank/DDBJ whole genome shotgun (WGS) entry which is preliminary data.</text>
</comment>
<feature type="compositionally biased region" description="Basic and acidic residues" evidence="13">
    <location>
        <begin position="650"/>
        <end position="661"/>
    </location>
</feature>
<dbReference type="InterPro" id="IPR004105">
    <property type="entry name" value="CheA-like_dim"/>
</dbReference>
<keyword evidence="10" id="KW-0902">Two-component regulatory system</keyword>
<gene>
    <name evidence="17" type="ORF">HZA61_15420</name>
</gene>
<keyword evidence="6" id="KW-0808">Transferase</keyword>
<dbReference type="CDD" id="cd00731">
    <property type="entry name" value="CheA_reg"/>
    <property type="match status" value="1"/>
</dbReference>
<dbReference type="Pfam" id="PF02895">
    <property type="entry name" value="H-kinase_dim"/>
    <property type="match status" value="1"/>
</dbReference>
<dbReference type="GO" id="GO:0000155">
    <property type="term" value="F:phosphorelay sensor kinase activity"/>
    <property type="evidence" value="ECO:0007669"/>
    <property type="project" value="InterPro"/>
</dbReference>
<evidence type="ECO:0000259" key="15">
    <source>
        <dbReference type="PROSITE" id="PS50851"/>
    </source>
</evidence>
<evidence type="ECO:0000256" key="11">
    <source>
        <dbReference type="ARBA" id="ARBA00035100"/>
    </source>
</evidence>
<dbReference type="PANTHER" id="PTHR43395:SF10">
    <property type="entry name" value="CHEMOTAXIS PROTEIN CHEA"/>
    <property type="match status" value="1"/>
</dbReference>
<evidence type="ECO:0000256" key="4">
    <source>
        <dbReference type="ARBA" id="ARBA00022500"/>
    </source>
</evidence>
<keyword evidence="8" id="KW-0418">Kinase</keyword>
<accession>A0A933W4B8</accession>
<dbReference type="SUPFAM" id="SSF47384">
    <property type="entry name" value="Homodimeric domain of signal transducing histidine kinase"/>
    <property type="match status" value="1"/>
</dbReference>
<dbReference type="EMBL" id="JACRIW010000111">
    <property type="protein sequence ID" value="MBI5170878.1"/>
    <property type="molecule type" value="Genomic_DNA"/>
</dbReference>
<dbReference type="InterPro" id="IPR003594">
    <property type="entry name" value="HATPase_dom"/>
</dbReference>
<dbReference type="Pfam" id="PF01584">
    <property type="entry name" value="CheW"/>
    <property type="match status" value="1"/>
</dbReference>
<evidence type="ECO:0000256" key="3">
    <source>
        <dbReference type="ARBA" id="ARBA00021495"/>
    </source>
</evidence>
<evidence type="ECO:0000259" key="14">
    <source>
        <dbReference type="PROSITE" id="PS50109"/>
    </source>
</evidence>
<dbReference type="FunFam" id="3.30.565.10:FF:000016">
    <property type="entry name" value="Chemotaxis protein CheA, putative"/>
    <property type="match status" value="1"/>
</dbReference>
<feature type="region of interest" description="Disordered" evidence="13">
    <location>
        <begin position="650"/>
        <end position="675"/>
    </location>
</feature>
<evidence type="ECO:0000313" key="18">
    <source>
        <dbReference type="Proteomes" id="UP000696931"/>
    </source>
</evidence>
<dbReference type="InterPro" id="IPR051315">
    <property type="entry name" value="Bact_Chemotaxis_CheA"/>
</dbReference>
<dbReference type="AlphaFoldDB" id="A0A933W4B8"/>
<keyword evidence="9" id="KW-0067">ATP-binding</keyword>
<dbReference type="GO" id="GO:0006935">
    <property type="term" value="P:chemotaxis"/>
    <property type="evidence" value="ECO:0007669"/>
    <property type="project" value="UniProtKB-KW"/>
</dbReference>
<feature type="domain" description="HPt" evidence="16">
    <location>
        <begin position="1"/>
        <end position="105"/>
    </location>
</feature>
<name>A0A933W4B8_UNCEI</name>
<dbReference type="Gene3D" id="1.20.120.160">
    <property type="entry name" value="HPT domain"/>
    <property type="match status" value="1"/>
</dbReference>
<evidence type="ECO:0000256" key="2">
    <source>
        <dbReference type="ARBA" id="ARBA00012438"/>
    </source>
</evidence>
<dbReference type="CDD" id="cd16916">
    <property type="entry name" value="HATPase_CheA-like"/>
    <property type="match status" value="1"/>
</dbReference>
<dbReference type="Pfam" id="PF02518">
    <property type="entry name" value="HATPase_c"/>
    <property type="match status" value="1"/>
</dbReference>
<reference evidence="17" key="1">
    <citation type="submission" date="2020-07" db="EMBL/GenBank/DDBJ databases">
        <title>Huge and variable diversity of episymbiotic CPR bacteria and DPANN archaea in groundwater ecosystems.</title>
        <authorList>
            <person name="He C.Y."/>
            <person name="Keren R."/>
            <person name="Whittaker M."/>
            <person name="Farag I.F."/>
            <person name="Doudna J."/>
            <person name="Cate J.H.D."/>
            <person name="Banfield J.F."/>
        </authorList>
    </citation>
    <scope>NUCLEOTIDE SEQUENCE</scope>
    <source>
        <strain evidence="17">NC_groundwater_1813_Pr3_B-0.1um_71_17</strain>
    </source>
</reference>
<feature type="domain" description="CheW-like" evidence="15">
    <location>
        <begin position="515"/>
        <end position="651"/>
    </location>
</feature>
<dbReference type="CDD" id="cd00088">
    <property type="entry name" value="HPT"/>
    <property type="match status" value="1"/>
</dbReference>
<dbReference type="SUPFAM" id="SSF47226">
    <property type="entry name" value="Histidine-containing phosphotransfer domain, HPT domain"/>
    <property type="match status" value="1"/>
</dbReference>
<evidence type="ECO:0000256" key="8">
    <source>
        <dbReference type="ARBA" id="ARBA00022777"/>
    </source>
</evidence>
<keyword evidence="4" id="KW-0145">Chemotaxis</keyword>
<dbReference type="GO" id="GO:0005524">
    <property type="term" value="F:ATP binding"/>
    <property type="evidence" value="ECO:0007669"/>
    <property type="project" value="UniProtKB-KW"/>
</dbReference>
<proteinExistence type="predicted"/>
<dbReference type="PROSITE" id="PS50894">
    <property type="entry name" value="HPT"/>
    <property type="match status" value="1"/>
</dbReference>
<dbReference type="Proteomes" id="UP000696931">
    <property type="component" value="Unassembled WGS sequence"/>
</dbReference>
<dbReference type="InterPro" id="IPR008207">
    <property type="entry name" value="Sig_transdc_His_kin_Hpt_dom"/>
</dbReference>
<evidence type="ECO:0000256" key="10">
    <source>
        <dbReference type="ARBA" id="ARBA00023012"/>
    </source>
</evidence>
<dbReference type="SUPFAM" id="SSF50341">
    <property type="entry name" value="CheW-like"/>
    <property type="match status" value="1"/>
</dbReference>
<dbReference type="Gene3D" id="1.10.287.560">
    <property type="entry name" value="Histidine kinase CheA-like, homodimeric domain"/>
    <property type="match status" value="1"/>
</dbReference>
<evidence type="ECO:0000256" key="12">
    <source>
        <dbReference type="PROSITE-ProRule" id="PRU00110"/>
    </source>
</evidence>
<organism evidence="17 18">
    <name type="scientific">Eiseniibacteriota bacterium</name>
    <dbReference type="NCBI Taxonomy" id="2212470"/>
    <lineage>
        <taxon>Bacteria</taxon>
        <taxon>Candidatus Eiseniibacteriota</taxon>
    </lineage>
</organism>
<dbReference type="SMART" id="SM00387">
    <property type="entry name" value="HATPase_c"/>
    <property type="match status" value="1"/>
</dbReference>
<protein>
    <recommendedName>
        <fullName evidence="3">Chemotaxis protein CheA</fullName>
        <ecNumber evidence="2">2.7.13.3</ecNumber>
    </recommendedName>
</protein>
<dbReference type="InterPro" id="IPR002545">
    <property type="entry name" value="CheW-lke_dom"/>
</dbReference>
<dbReference type="EC" id="2.7.13.3" evidence="2"/>
<dbReference type="InterPro" id="IPR036641">
    <property type="entry name" value="HPT_dom_sf"/>
</dbReference>
<evidence type="ECO:0000256" key="6">
    <source>
        <dbReference type="ARBA" id="ARBA00022679"/>
    </source>
</evidence>
<feature type="modified residue" description="Phosphohistidine" evidence="12">
    <location>
        <position position="48"/>
    </location>
</feature>
<evidence type="ECO:0000256" key="9">
    <source>
        <dbReference type="ARBA" id="ARBA00022840"/>
    </source>
</evidence>
<evidence type="ECO:0000259" key="16">
    <source>
        <dbReference type="PROSITE" id="PS50894"/>
    </source>
</evidence>
<keyword evidence="5 12" id="KW-0597">Phosphoprotein</keyword>
<dbReference type="InterPro" id="IPR004358">
    <property type="entry name" value="Sig_transdc_His_kin-like_C"/>
</dbReference>
<comment type="function">
    <text evidence="11">Involved in the transmission of sensory signals from the chemoreceptors to the flagellar motors. CheA is autophosphorylated; it can transfer its phosphate group to either CheB or CheY.</text>
</comment>
<dbReference type="GO" id="GO:0005737">
    <property type="term" value="C:cytoplasm"/>
    <property type="evidence" value="ECO:0007669"/>
    <property type="project" value="InterPro"/>
</dbReference>
<sequence>MQIDLKKFQETFFEEAAEHLSTMESGLLHLEESGSDNEFLNTIFRAAHSIKGAAGSFDFKEIVRLTHVMENVLDKLRSNLLAPTADLTQILLRASDRLREVVDATHRGEAGSVPIDDILPELEAVLNGGQPSEAPVADAAAPPGVPRGEVVYAVVFEPELEFFRQGQDLFLLLRELGELGEILSSECQRSRLPALDELDPEHCYLGWKVRVRTARAAQELRDVFMFVEGACRLEVTAEAVTAAPEASAAGAVRTERRAAADRRVESTSIRVSTEKVDGLINLVGELVISQAMVNQAVAALAMTPELEEALMVVQRSTRELQEQVMAIRMLPIGTVFNRFPRLVHDLTVKLGKRARLDIEGAETELDKSVIEQLGDPLTHLIRNSIDHGIEDPEQRALAGKPEEGVITLRAYHEGGTVVIEVADDGKGLDRERIRAKALAQGLIRADQPMTDEEVNGLIFAAGFSTAAVVSDVSGRGVGMDVVKRNVESLNGAISVHSTPGKGSRIRIRLPLTLAILDGLSVQLGRDTFIVPLLSIRQSVRPEPSDIKTVLGGRGEVFVLRGEPLPLVRLSRLFGVAGAVEDPQQGIVVVTENDGHRFGVLVDDVLGQLQVVVKSIERNYRKVEAVMGATILGDGRVAFIVDVAELHRVATRRKSPEEDGRSADGAAAAPLQEEVA</sequence>
<dbReference type="PANTHER" id="PTHR43395">
    <property type="entry name" value="SENSOR HISTIDINE KINASE CHEA"/>
    <property type="match status" value="1"/>
</dbReference>
<evidence type="ECO:0000256" key="7">
    <source>
        <dbReference type="ARBA" id="ARBA00022741"/>
    </source>
</evidence>
<comment type="catalytic activity">
    <reaction evidence="1">
        <text>ATP + protein L-histidine = ADP + protein N-phospho-L-histidine.</text>
        <dbReference type="EC" id="2.7.13.3"/>
    </reaction>
</comment>
<feature type="domain" description="Histidine kinase" evidence="14">
    <location>
        <begin position="281"/>
        <end position="513"/>
    </location>
</feature>
<keyword evidence="7" id="KW-0547">Nucleotide-binding</keyword>
<dbReference type="PROSITE" id="PS50109">
    <property type="entry name" value="HIS_KIN"/>
    <property type="match status" value="1"/>
</dbReference>
<dbReference type="PRINTS" id="PR00344">
    <property type="entry name" value="BCTRLSENSOR"/>
</dbReference>
<dbReference type="SMART" id="SM01231">
    <property type="entry name" value="H-kinase_dim"/>
    <property type="match status" value="1"/>
</dbReference>
<dbReference type="InterPro" id="IPR005467">
    <property type="entry name" value="His_kinase_dom"/>
</dbReference>
<dbReference type="InterPro" id="IPR037006">
    <property type="entry name" value="CheA-like_homodim_sf"/>
</dbReference>